<keyword evidence="4" id="KW-0472">Membrane</keyword>
<dbReference type="EMBL" id="GL446691">
    <property type="protein sequence ID" value="EFN87380.1"/>
    <property type="molecule type" value="Genomic_DNA"/>
</dbReference>
<evidence type="ECO:0000313" key="7">
    <source>
        <dbReference type="Proteomes" id="UP000008237"/>
    </source>
</evidence>
<gene>
    <name evidence="6" type="ORF">EAI_17573</name>
</gene>
<dbReference type="OMA" id="YMLAHRF"/>
<dbReference type="FunFam" id="3.40.50.2000:FF:000050">
    <property type="entry name" value="UDP-glucuronosyltransferase"/>
    <property type="match status" value="1"/>
</dbReference>
<keyword evidence="7" id="KW-1185">Reference proteome</keyword>
<accession>E2BA82</accession>
<feature type="chain" id="PRO_5003157445" evidence="5">
    <location>
        <begin position="26"/>
        <end position="533"/>
    </location>
</feature>
<proteinExistence type="inferred from homology"/>
<keyword evidence="4" id="KW-1133">Transmembrane helix</keyword>
<evidence type="ECO:0000256" key="5">
    <source>
        <dbReference type="SAM" id="SignalP"/>
    </source>
</evidence>
<dbReference type="PhylomeDB" id="E2BA82"/>
<keyword evidence="3 6" id="KW-0808">Transferase</keyword>
<protein>
    <submittedName>
        <fullName evidence="6">Ecdysteroid UDP-glucosyltransferase</fullName>
    </submittedName>
</protein>
<dbReference type="PANTHER" id="PTHR48043:SF159">
    <property type="entry name" value="EG:EG0003.4 PROTEIN-RELATED"/>
    <property type="match status" value="1"/>
</dbReference>
<dbReference type="InterPro" id="IPR002213">
    <property type="entry name" value="UDP_glucos_trans"/>
</dbReference>
<evidence type="ECO:0000256" key="4">
    <source>
        <dbReference type="SAM" id="Phobius"/>
    </source>
</evidence>
<sequence length="533" mass="60828">MRPISDIAPIIVALWLLTVSDLAQSKKLLIITPAPSYSHQIVFRALNLALLKRGHEIVALTPNVLNDPTLANYTEIDFGFEYEKIDDTDFSQTRWNLTQLGGLKTRLLRLGHDIAEDVLSHPDLVKYYANGTDTRFDAVIAEMIMTPAIYMLAHRFKAPLIGIMSMDLQNCHRFNLGSPVMPSHPSNWEVENLAGLHLPFWKRMVNFVNAWWRIYTWFSSFANQQQKIAEKYFGKDIPHIVDVAKNMSLVLIDQEPLLAYARPEIPNIVHFSGLHISKIPPPLSKDLKDFLDGATNGFVYMSLGSNVKSKLLPKGMLQVFVSAFASLPYRVLWKFEDSNFNVPSNVFISKWIPQQSVLAHPNIKCFIYQGGLQSTEEAVHYAVPLIGIPFVFDQVYQVLKMVSLDVAKQLDITKLTTSELRKTVLEVAGDKRYKDKMLELSALTKDKPYDSLENVIWWIEYVMRHNGAPHLRFNGADSAWYQQFDLDIIICLSIALFLALCVFLVVLVQGSRLLYKYHDRIPRFAITKKVKLT</sequence>
<evidence type="ECO:0000313" key="6">
    <source>
        <dbReference type="EMBL" id="EFN87380.1"/>
    </source>
</evidence>
<feature type="transmembrane region" description="Helical" evidence="4">
    <location>
        <begin position="486"/>
        <end position="508"/>
    </location>
</feature>
<dbReference type="Proteomes" id="UP000008237">
    <property type="component" value="Unassembled WGS sequence"/>
</dbReference>
<dbReference type="SUPFAM" id="SSF53756">
    <property type="entry name" value="UDP-Glycosyltransferase/glycogen phosphorylase"/>
    <property type="match status" value="1"/>
</dbReference>
<comment type="similarity">
    <text evidence="1">Belongs to the UDP-glycosyltransferase family.</text>
</comment>
<organism evidence="7">
    <name type="scientific">Harpegnathos saltator</name>
    <name type="common">Jerdon's jumping ant</name>
    <dbReference type="NCBI Taxonomy" id="610380"/>
    <lineage>
        <taxon>Eukaryota</taxon>
        <taxon>Metazoa</taxon>
        <taxon>Ecdysozoa</taxon>
        <taxon>Arthropoda</taxon>
        <taxon>Hexapoda</taxon>
        <taxon>Insecta</taxon>
        <taxon>Pterygota</taxon>
        <taxon>Neoptera</taxon>
        <taxon>Endopterygota</taxon>
        <taxon>Hymenoptera</taxon>
        <taxon>Apocrita</taxon>
        <taxon>Aculeata</taxon>
        <taxon>Formicoidea</taxon>
        <taxon>Formicidae</taxon>
        <taxon>Ponerinae</taxon>
        <taxon>Ponerini</taxon>
        <taxon>Harpegnathos</taxon>
    </lineage>
</organism>
<feature type="signal peptide" evidence="5">
    <location>
        <begin position="1"/>
        <end position="25"/>
    </location>
</feature>
<reference evidence="6 7" key="1">
    <citation type="journal article" date="2010" name="Science">
        <title>Genomic comparison of the ants Camponotus floridanus and Harpegnathos saltator.</title>
        <authorList>
            <person name="Bonasio R."/>
            <person name="Zhang G."/>
            <person name="Ye C."/>
            <person name="Mutti N.S."/>
            <person name="Fang X."/>
            <person name="Qin N."/>
            <person name="Donahue G."/>
            <person name="Yang P."/>
            <person name="Li Q."/>
            <person name="Li C."/>
            <person name="Zhang P."/>
            <person name="Huang Z."/>
            <person name="Berger S.L."/>
            <person name="Reinberg D."/>
            <person name="Wang J."/>
            <person name="Liebig J."/>
        </authorList>
    </citation>
    <scope>NUCLEOTIDE SEQUENCE [LARGE SCALE GENOMIC DNA]</scope>
    <source>
        <strain evidence="6 7">R22 G/1</strain>
    </source>
</reference>
<dbReference type="KEGG" id="hst:105180584"/>
<evidence type="ECO:0000256" key="1">
    <source>
        <dbReference type="ARBA" id="ARBA00009995"/>
    </source>
</evidence>
<dbReference type="FunCoup" id="E2BA82">
    <property type="interactions" value="286"/>
</dbReference>
<dbReference type="PANTHER" id="PTHR48043">
    <property type="entry name" value="EG:EG0003.4 PROTEIN-RELATED"/>
    <property type="match status" value="1"/>
</dbReference>
<dbReference type="Pfam" id="PF00201">
    <property type="entry name" value="UDPGT"/>
    <property type="match status" value="1"/>
</dbReference>
<dbReference type="CDD" id="cd03784">
    <property type="entry name" value="GT1_Gtf-like"/>
    <property type="match status" value="1"/>
</dbReference>
<keyword evidence="2" id="KW-0328">Glycosyltransferase</keyword>
<dbReference type="OrthoDB" id="5835829at2759"/>
<name>E2BA82_HARSA</name>
<dbReference type="InterPro" id="IPR050271">
    <property type="entry name" value="UDP-glycosyltransferase"/>
</dbReference>
<evidence type="ECO:0000256" key="2">
    <source>
        <dbReference type="ARBA" id="ARBA00022676"/>
    </source>
</evidence>
<keyword evidence="4" id="KW-0812">Transmembrane</keyword>
<dbReference type="STRING" id="610380.E2BA82"/>
<dbReference type="GO" id="GO:0008194">
    <property type="term" value="F:UDP-glycosyltransferase activity"/>
    <property type="evidence" value="ECO:0007669"/>
    <property type="project" value="InterPro"/>
</dbReference>
<keyword evidence="5" id="KW-0732">Signal</keyword>
<evidence type="ECO:0000256" key="3">
    <source>
        <dbReference type="ARBA" id="ARBA00022679"/>
    </source>
</evidence>
<dbReference type="InParanoid" id="E2BA82"/>
<dbReference type="AlphaFoldDB" id="E2BA82"/>
<dbReference type="Gene3D" id="3.40.50.2000">
    <property type="entry name" value="Glycogen Phosphorylase B"/>
    <property type="match status" value="2"/>
</dbReference>